<protein>
    <submittedName>
        <fullName evidence="1">Uncharacterized protein</fullName>
    </submittedName>
</protein>
<comment type="caution">
    <text evidence="1">The sequence shown here is derived from an EMBL/GenBank/DDBJ whole genome shotgun (WGS) entry which is preliminary data.</text>
</comment>
<sequence length="144" mass="15738">MAELAMAGAATVVGAMATDAWQSARSAAGRLFGQGDEGRREIAETRLDRAAAEVKVADPAHRDEVRERIAASWQIRLADLIEEQPQAEAQLRRMIEDLRRQLPPAQQTWVQHITASGQGSVAQGVMFGNIITHRLGSEDRPDQA</sequence>
<dbReference type="Proteomes" id="UP001589646">
    <property type="component" value="Unassembled WGS sequence"/>
</dbReference>
<accession>A0ABV5Q5K2</accession>
<evidence type="ECO:0000313" key="2">
    <source>
        <dbReference type="Proteomes" id="UP001589646"/>
    </source>
</evidence>
<gene>
    <name evidence="1" type="ORF">ACFFRN_28760</name>
</gene>
<keyword evidence="2" id="KW-1185">Reference proteome</keyword>
<dbReference type="EMBL" id="JBHMCE010000009">
    <property type="protein sequence ID" value="MFB9530604.1"/>
    <property type="molecule type" value="Genomic_DNA"/>
</dbReference>
<reference evidence="1 2" key="1">
    <citation type="submission" date="2024-09" db="EMBL/GenBank/DDBJ databases">
        <authorList>
            <person name="Sun Q."/>
            <person name="Mori K."/>
        </authorList>
    </citation>
    <scope>NUCLEOTIDE SEQUENCE [LARGE SCALE GENOMIC DNA]</scope>
    <source>
        <strain evidence="1 2">JCM 3323</strain>
    </source>
</reference>
<organism evidence="1 2">
    <name type="scientific">Nonomuraea roseola</name>
    <dbReference type="NCBI Taxonomy" id="46179"/>
    <lineage>
        <taxon>Bacteria</taxon>
        <taxon>Bacillati</taxon>
        <taxon>Actinomycetota</taxon>
        <taxon>Actinomycetes</taxon>
        <taxon>Streptosporangiales</taxon>
        <taxon>Streptosporangiaceae</taxon>
        <taxon>Nonomuraea</taxon>
    </lineage>
</organism>
<evidence type="ECO:0000313" key="1">
    <source>
        <dbReference type="EMBL" id="MFB9530604.1"/>
    </source>
</evidence>
<name>A0ABV5Q5K2_9ACTN</name>
<dbReference type="RefSeq" id="WP_346121156.1">
    <property type="nucleotide sequence ID" value="NZ_BAAAXC010000012.1"/>
</dbReference>
<proteinExistence type="predicted"/>